<dbReference type="Pfam" id="PF13812">
    <property type="entry name" value="PPR_3"/>
    <property type="match status" value="2"/>
</dbReference>
<dbReference type="CTD" id="6194"/>
<evidence type="ECO:0000256" key="6">
    <source>
        <dbReference type="PROSITE-ProRule" id="PRU00708"/>
    </source>
</evidence>
<dbReference type="Gene3D" id="1.25.40.10">
    <property type="entry name" value="Tetratricopeptide repeat domain"/>
    <property type="match status" value="2"/>
</dbReference>
<proteinExistence type="inferred from homology"/>
<dbReference type="Pfam" id="PF01092">
    <property type="entry name" value="Ribosomal_S6e"/>
    <property type="match status" value="1"/>
</dbReference>
<organism evidence="8 9">
    <name type="scientific">Dermatophagoides pteronyssinus</name>
    <name type="common">European house dust mite</name>
    <dbReference type="NCBI Taxonomy" id="6956"/>
    <lineage>
        <taxon>Eukaryota</taxon>
        <taxon>Metazoa</taxon>
        <taxon>Ecdysozoa</taxon>
        <taxon>Arthropoda</taxon>
        <taxon>Chelicerata</taxon>
        <taxon>Arachnida</taxon>
        <taxon>Acari</taxon>
        <taxon>Acariformes</taxon>
        <taxon>Sarcoptiformes</taxon>
        <taxon>Astigmata</taxon>
        <taxon>Psoroptidia</taxon>
        <taxon>Analgoidea</taxon>
        <taxon>Pyroglyphidae</taxon>
        <taxon>Dermatophagoidinae</taxon>
        <taxon>Dermatophagoides</taxon>
    </lineage>
</organism>
<evidence type="ECO:0000256" key="4">
    <source>
        <dbReference type="ARBA" id="ARBA00035278"/>
    </source>
</evidence>
<dbReference type="InterPro" id="IPR020924">
    <property type="entry name" value="Ribosomal_eS6_arc"/>
</dbReference>
<dbReference type="Proteomes" id="UP000515146">
    <property type="component" value="Unplaced"/>
</dbReference>
<dbReference type="RefSeq" id="XP_027195380.1">
    <property type="nucleotide sequence ID" value="XM_027339579.1"/>
</dbReference>
<dbReference type="InterPro" id="IPR002885">
    <property type="entry name" value="PPR_rpt"/>
</dbReference>
<dbReference type="PROSITE" id="PS00578">
    <property type="entry name" value="RIBOSOMAL_S6E"/>
    <property type="match status" value="1"/>
</dbReference>
<feature type="compositionally biased region" description="Low complexity" evidence="7">
    <location>
        <begin position="818"/>
        <end position="830"/>
    </location>
</feature>
<dbReference type="HAMAP" id="MF_00512">
    <property type="entry name" value="Ribosomal_eS6"/>
    <property type="match status" value="1"/>
</dbReference>
<evidence type="ECO:0000256" key="7">
    <source>
        <dbReference type="SAM" id="MobiDB-lite"/>
    </source>
</evidence>
<dbReference type="InterPro" id="IPR018282">
    <property type="entry name" value="Ribosomal_eS6_CS"/>
</dbReference>
<feature type="repeat" description="PPR" evidence="6">
    <location>
        <begin position="427"/>
        <end position="461"/>
    </location>
</feature>
<evidence type="ECO:0000313" key="9">
    <source>
        <dbReference type="RefSeq" id="XP_027195380.1"/>
    </source>
</evidence>
<keyword evidence="2" id="KW-0689">Ribosomal protein</keyword>
<gene>
    <name evidence="9" type="primary">LOC113789975</name>
</gene>
<feature type="compositionally biased region" description="Basic and acidic residues" evidence="7">
    <location>
        <begin position="798"/>
        <end position="813"/>
    </location>
</feature>
<dbReference type="InParanoid" id="A0A6P6XPN4"/>
<dbReference type="GO" id="GO:0005840">
    <property type="term" value="C:ribosome"/>
    <property type="evidence" value="ECO:0007669"/>
    <property type="project" value="UniProtKB-KW"/>
</dbReference>
<dbReference type="InterPro" id="IPR011990">
    <property type="entry name" value="TPR-like_helical_dom_sf"/>
</dbReference>
<evidence type="ECO:0000256" key="1">
    <source>
        <dbReference type="ARBA" id="ARBA00009312"/>
    </source>
</evidence>
<dbReference type="GO" id="GO:1990904">
    <property type="term" value="C:ribonucleoprotein complex"/>
    <property type="evidence" value="ECO:0007669"/>
    <property type="project" value="UniProtKB-KW"/>
</dbReference>
<dbReference type="SMART" id="SM01405">
    <property type="entry name" value="Ribosomal_S6e"/>
    <property type="match status" value="1"/>
</dbReference>
<accession>A0A6P6XPN4</accession>
<evidence type="ECO:0000256" key="2">
    <source>
        <dbReference type="ARBA" id="ARBA00022980"/>
    </source>
</evidence>
<sequence length="830" mass="96551">MNSLAIQRSIWFGRIFSRLRINEQNVSKYSLQRQLCSSSPKVIDFSQLEPDKFGDLVEKFQQSSTTNKTRKSKPLKSERLAEDQDGYDRLEIKRGIKISLPGYERMIEEVYRRRPRNLGRLLEIYRQMVYDDRYKPNRNIYTMLINACAQAGYTRKAFELFDEMKRYDYQPTRAMITALFNACANCPVDSSIGDDSKYGLNLAIKLRDELDSNGFHYNQTHYNVMIKVFALFDDQPNIDSTIAQMKRHRIEPNQDTYCMLLMGAIQQPKNGLYIATELMRKILHNQPKISLNVAPFNLFLRSIRDCRFESETKVKQLVDNSANTKGLVPQSTNKLPMKQSEIPNNLPNLLINNNQSDIVSIDFQSLDSVTNRFLLFGGIDGFLQLMQHYRVEPNLKTFTLMAELLADHHECFELIQKALDRYNQRSDVCLYNVFIKIYAKNKNREKCEQMIREMQREQLRPDIMTFGALAFACTKMNDARKFLDEMKQCSIRPNNNVMGTLINLACGHKDLHYVQFLLSYMDKHNLKLTIMDIERIEIMLNYYREQTVEADRNNQSIPWKIRQSIAEVNKQFRQMLKNTTIELDTNLNIADPQTSAQKLIEIDDDHKLRVFYDKRIGQEVGAESLGDEWKGYVFRITGGNDKQGFPMKQGILTNGRVRLLLSAGHSCYRPRRTGERKRKSVRGCIVDSNLSVLSLVIVKKGAQEIEGLTNVTIPRRLGPKRASKIRKLFNLSKDDDVRQYVVRRPLPQKEGKPQRTKAPKIQRLITPQLLQRKRRRMALKRRRSEKRKEQANEYARLLAERQKEAKQAKDEARRRRSSASSGPKASVSSA</sequence>
<evidence type="ECO:0000313" key="8">
    <source>
        <dbReference type="Proteomes" id="UP000515146"/>
    </source>
</evidence>
<keyword evidence="3" id="KW-0687">Ribonucleoprotein</keyword>
<dbReference type="GO" id="GO:0003735">
    <property type="term" value="F:structural constituent of ribosome"/>
    <property type="evidence" value="ECO:0007669"/>
    <property type="project" value="InterPro"/>
</dbReference>
<keyword evidence="8" id="KW-1185">Reference proteome</keyword>
<feature type="region of interest" description="Disordered" evidence="7">
    <location>
        <begin position="743"/>
        <end position="830"/>
    </location>
</feature>
<dbReference type="InterPro" id="IPR001377">
    <property type="entry name" value="Ribosomal_eS6"/>
</dbReference>
<reference evidence="9" key="1">
    <citation type="submission" date="2025-08" db="UniProtKB">
        <authorList>
            <consortium name="RefSeq"/>
        </authorList>
    </citation>
    <scope>IDENTIFICATION</scope>
    <source>
        <strain evidence="9">Airmid</strain>
    </source>
</reference>
<dbReference type="NCBIfam" id="TIGR00756">
    <property type="entry name" value="PPR"/>
    <property type="match status" value="2"/>
</dbReference>
<dbReference type="PROSITE" id="PS51375">
    <property type="entry name" value="PPR"/>
    <property type="match status" value="2"/>
</dbReference>
<feature type="compositionally biased region" description="Basic residues" evidence="7">
    <location>
        <begin position="771"/>
        <end position="785"/>
    </location>
</feature>
<dbReference type="GO" id="GO:0006412">
    <property type="term" value="P:translation"/>
    <property type="evidence" value="ECO:0007669"/>
    <property type="project" value="InterPro"/>
</dbReference>
<comment type="similarity">
    <text evidence="1">Belongs to the eukaryotic ribosomal protein eS6 family.</text>
</comment>
<evidence type="ECO:0000256" key="5">
    <source>
        <dbReference type="ARBA" id="ARBA00035403"/>
    </source>
</evidence>
<dbReference type="AlphaFoldDB" id="A0A6P6XPN4"/>
<dbReference type="OrthoDB" id="185373at2759"/>
<dbReference type="PANTHER" id="PTHR11502">
    <property type="entry name" value="40S RIBOSOMAL PROTEIN S6"/>
    <property type="match status" value="1"/>
</dbReference>
<dbReference type="Gene3D" id="1.20.5.2650">
    <property type="match status" value="1"/>
</dbReference>
<dbReference type="KEGG" id="dpte:113789975"/>
<evidence type="ECO:0000256" key="3">
    <source>
        <dbReference type="ARBA" id="ARBA00023274"/>
    </source>
</evidence>
<dbReference type="Pfam" id="PF13041">
    <property type="entry name" value="PPR_2"/>
    <property type="match status" value="1"/>
</dbReference>
<name>A0A6P6XPN4_DERPT</name>
<dbReference type="FunCoup" id="A0A6P6XPN4">
    <property type="interactions" value="1056"/>
</dbReference>
<feature type="repeat" description="PPR" evidence="6">
    <location>
        <begin position="137"/>
        <end position="171"/>
    </location>
</feature>
<protein>
    <recommendedName>
        <fullName evidence="4">Small ribosomal subunit protein eS6</fullName>
    </recommendedName>
    <alternativeName>
        <fullName evidence="5">40S ribosomal protein S6</fullName>
    </alternativeName>
</protein>